<dbReference type="Pfam" id="PF00293">
    <property type="entry name" value="NUDIX"/>
    <property type="match status" value="1"/>
</dbReference>
<dbReference type="InterPro" id="IPR013078">
    <property type="entry name" value="His_Pase_superF_clade-1"/>
</dbReference>
<comment type="caution">
    <text evidence="3">The sequence shown here is derived from an EMBL/GenBank/DDBJ whole genome shotgun (WGS) entry which is preliminary data.</text>
</comment>
<dbReference type="Proteomes" id="UP001500665">
    <property type="component" value="Unassembled WGS sequence"/>
</dbReference>
<evidence type="ECO:0000313" key="4">
    <source>
        <dbReference type="Proteomes" id="UP001500665"/>
    </source>
</evidence>
<dbReference type="InterPro" id="IPR015797">
    <property type="entry name" value="NUDIX_hydrolase-like_dom_sf"/>
</dbReference>
<dbReference type="InterPro" id="IPR000086">
    <property type="entry name" value="NUDIX_hydrolase_dom"/>
</dbReference>
<evidence type="ECO:0000259" key="2">
    <source>
        <dbReference type="PROSITE" id="PS51462"/>
    </source>
</evidence>
<dbReference type="PANTHER" id="PTHR21340:SF0">
    <property type="entry name" value="BIS(5'-NUCLEOSYL)-TETRAPHOSPHATASE [ASYMMETRICAL]"/>
    <property type="match status" value="1"/>
</dbReference>
<dbReference type="RefSeq" id="WP_344243240.1">
    <property type="nucleotide sequence ID" value="NZ_BAAAHH010000022.1"/>
</dbReference>
<dbReference type="PANTHER" id="PTHR21340">
    <property type="entry name" value="DIADENOSINE 5,5-P1,P4-TETRAPHOSPHATE PYROPHOSPHOHYDROLASE MUTT"/>
    <property type="match status" value="1"/>
</dbReference>
<dbReference type="InterPro" id="IPR020084">
    <property type="entry name" value="NUDIX_hydrolase_CS"/>
</dbReference>
<accession>A0ABP4C6D9</accession>
<dbReference type="CDD" id="cd07040">
    <property type="entry name" value="HP"/>
    <property type="match status" value="1"/>
</dbReference>
<keyword evidence="1 3" id="KW-0378">Hydrolase</keyword>
<dbReference type="Gene3D" id="3.90.79.10">
    <property type="entry name" value="Nucleoside Triphosphate Pyrophosphohydrolase"/>
    <property type="match status" value="1"/>
</dbReference>
<dbReference type="EMBL" id="BAAAHH010000022">
    <property type="protein sequence ID" value="GAA0959167.1"/>
    <property type="molecule type" value="Genomic_DNA"/>
</dbReference>
<evidence type="ECO:0000256" key="1">
    <source>
        <dbReference type="ARBA" id="ARBA00022801"/>
    </source>
</evidence>
<evidence type="ECO:0000313" key="3">
    <source>
        <dbReference type="EMBL" id="GAA0959167.1"/>
    </source>
</evidence>
<keyword evidence="4" id="KW-1185">Reference proteome</keyword>
<dbReference type="GO" id="GO:0016787">
    <property type="term" value="F:hydrolase activity"/>
    <property type="evidence" value="ECO:0007669"/>
    <property type="project" value="UniProtKB-KW"/>
</dbReference>
<dbReference type="CDD" id="cd03673">
    <property type="entry name" value="NUDIX_Ap6A_hydrolase"/>
    <property type="match status" value="1"/>
</dbReference>
<dbReference type="SMART" id="SM00855">
    <property type="entry name" value="PGAM"/>
    <property type="match status" value="1"/>
</dbReference>
<dbReference type="Gene3D" id="3.40.50.1240">
    <property type="entry name" value="Phosphoglycerate mutase-like"/>
    <property type="match status" value="1"/>
</dbReference>
<dbReference type="InterPro" id="IPR051325">
    <property type="entry name" value="Nudix_hydrolase_domain"/>
</dbReference>
<sequence>MAADPPVIRAAGTVLGRPGAAGREVALVHRPRYGDWSLPKGKAAAGEHPLRTAVRETAEETGVTPRLGPRLPSVEYETARGPKRVDYWAAEAAAADPFSAGDEVDRWEWVPLAEARDRLTYAHDAGVLAAYAELPEHTRPVIVLRHAPAGEKRHWHDRDLVRPLDDRGREEAAVLSRLLHSYAPRRAFSSATARCLESLLDYAFALDVPLVADQSFTLASTTPERAAARLRELLGSPGEEHDGLVVCTHGELVPVLARAACPPDRLPADPSLPKASFWVFHRAPGADGAVVSVERHDVRAGRGDRRGGT</sequence>
<dbReference type="SUPFAM" id="SSF55811">
    <property type="entry name" value="Nudix"/>
    <property type="match status" value="1"/>
</dbReference>
<proteinExistence type="predicted"/>
<reference evidence="4" key="1">
    <citation type="journal article" date="2019" name="Int. J. Syst. Evol. Microbiol.">
        <title>The Global Catalogue of Microorganisms (GCM) 10K type strain sequencing project: providing services to taxonomists for standard genome sequencing and annotation.</title>
        <authorList>
            <consortium name="The Broad Institute Genomics Platform"/>
            <consortium name="The Broad Institute Genome Sequencing Center for Infectious Disease"/>
            <person name="Wu L."/>
            <person name="Ma J."/>
        </authorList>
    </citation>
    <scope>NUCLEOTIDE SEQUENCE [LARGE SCALE GENOMIC DNA]</scope>
    <source>
        <strain evidence="4">JCM 10696</strain>
    </source>
</reference>
<organism evidence="3 4">
    <name type="scientific">Actinocorallia libanotica</name>
    <dbReference type="NCBI Taxonomy" id="46162"/>
    <lineage>
        <taxon>Bacteria</taxon>
        <taxon>Bacillati</taxon>
        <taxon>Actinomycetota</taxon>
        <taxon>Actinomycetes</taxon>
        <taxon>Streptosporangiales</taxon>
        <taxon>Thermomonosporaceae</taxon>
        <taxon>Actinocorallia</taxon>
    </lineage>
</organism>
<protein>
    <submittedName>
        <fullName evidence="3">NUDIX hydrolase</fullName>
    </submittedName>
</protein>
<name>A0ABP4C6D9_9ACTN</name>
<dbReference type="PROSITE" id="PS00893">
    <property type="entry name" value="NUDIX_BOX"/>
    <property type="match status" value="1"/>
</dbReference>
<dbReference type="SUPFAM" id="SSF53254">
    <property type="entry name" value="Phosphoglycerate mutase-like"/>
    <property type="match status" value="1"/>
</dbReference>
<dbReference type="InterPro" id="IPR029033">
    <property type="entry name" value="His_PPase_superfam"/>
</dbReference>
<gene>
    <name evidence="3" type="ORF">GCM10009550_48610</name>
</gene>
<dbReference type="PROSITE" id="PS51462">
    <property type="entry name" value="NUDIX"/>
    <property type="match status" value="1"/>
</dbReference>
<feature type="domain" description="Nudix hydrolase" evidence="2">
    <location>
        <begin position="6"/>
        <end position="133"/>
    </location>
</feature>